<evidence type="ECO:0000313" key="3">
    <source>
        <dbReference type="Proteomes" id="UP000789759"/>
    </source>
</evidence>
<organism evidence="2 3">
    <name type="scientific">Cetraspora pellucida</name>
    <dbReference type="NCBI Taxonomy" id="1433469"/>
    <lineage>
        <taxon>Eukaryota</taxon>
        <taxon>Fungi</taxon>
        <taxon>Fungi incertae sedis</taxon>
        <taxon>Mucoromycota</taxon>
        <taxon>Glomeromycotina</taxon>
        <taxon>Glomeromycetes</taxon>
        <taxon>Diversisporales</taxon>
        <taxon>Gigasporaceae</taxon>
        <taxon>Cetraspora</taxon>
    </lineage>
</organism>
<evidence type="ECO:0000256" key="1">
    <source>
        <dbReference type="SAM" id="MobiDB-lite"/>
    </source>
</evidence>
<protein>
    <submittedName>
        <fullName evidence="2">21844_t:CDS:1</fullName>
    </submittedName>
</protein>
<dbReference type="EMBL" id="CAJVQA010000700">
    <property type="protein sequence ID" value="CAG8486837.1"/>
    <property type="molecule type" value="Genomic_DNA"/>
</dbReference>
<dbReference type="Proteomes" id="UP000789759">
    <property type="component" value="Unassembled WGS sequence"/>
</dbReference>
<feature type="region of interest" description="Disordered" evidence="1">
    <location>
        <begin position="129"/>
        <end position="182"/>
    </location>
</feature>
<reference evidence="2" key="1">
    <citation type="submission" date="2021-06" db="EMBL/GenBank/DDBJ databases">
        <authorList>
            <person name="Kallberg Y."/>
            <person name="Tangrot J."/>
            <person name="Rosling A."/>
        </authorList>
    </citation>
    <scope>NUCLEOTIDE SEQUENCE</scope>
    <source>
        <strain evidence="2">FL966</strain>
    </source>
</reference>
<keyword evidence="3" id="KW-1185">Reference proteome</keyword>
<dbReference type="OrthoDB" id="2333764at2759"/>
<feature type="compositionally biased region" description="Acidic residues" evidence="1">
    <location>
        <begin position="133"/>
        <end position="158"/>
    </location>
</feature>
<accession>A0A9N8ZFQ4</accession>
<proteinExistence type="predicted"/>
<comment type="caution">
    <text evidence="2">The sequence shown here is derived from an EMBL/GenBank/DDBJ whole genome shotgun (WGS) entry which is preliminary data.</text>
</comment>
<evidence type="ECO:0000313" key="2">
    <source>
        <dbReference type="EMBL" id="CAG8486837.1"/>
    </source>
</evidence>
<name>A0A9N8ZFQ4_9GLOM</name>
<gene>
    <name evidence="2" type="ORF">CPELLU_LOCUS1784</name>
</gene>
<sequence>MRNSEKKNYYNIAREDLEKLSGDISVEEDIKLSKTQRKIKVILRKLKRARKLNRIHTLVYAFYLGEILEKAWEKNTYKYNKDLSRYYAEVSVRVYYLFKKAGVKRIYQTTKLTLATISKLKAGEFQQLVNDNDNNDDSEEESSSQDNNDAEELSQNDDTENKSFQNIGLPQTSTSPSQETPQQVNPVLITIDRHNDYQLSFHPNIVYQSFQGYSGFSGAHATIGSQLQNGLEFSNITDGSQAYTAVGQSTQIATNTNTFQNMTVPHFHGSSL</sequence>
<dbReference type="AlphaFoldDB" id="A0A9N8ZFQ4"/>
<feature type="compositionally biased region" description="Polar residues" evidence="1">
    <location>
        <begin position="162"/>
        <end position="182"/>
    </location>
</feature>